<proteinExistence type="predicted"/>
<accession>A0A1S2P3X1</accession>
<dbReference type="AlphaFoldDB" id="A0A1S2P3X1"/>
<gene>
    <name evidence="1" type="ORF">BIV24_22765</name>
</gene>
<sequence length="67" mass="7423">MTSPHSVSLDADTYQKITLLARAWSLTPAQAIRRHIEHFNTPTQGTDADHVAVYAIYARVRINGSST</sequence>
<protein>
    <submittedName>
        <fullName evidence="1">Uncharacterized protein</fullName>
    </submittedName>
</protein>
<evidence type="ECO:0000313" key="1">
    <source>
        <dbReference type="EMBL" id="OIJ88388.1"/>
    </source>
</evidence>
<evidence type="ECO:0000313" key="2">
    <source>
        <dbReference type="Proteomes" id="UP000179935"/>
    </source>
</evidence>
<reference evidence="1 2" key="1">
    <citation type="submission" date="2016-10" db="EMBL/GenBank/DDBJ databases">
        <title>Genome sequence of Streptomyces sp. MUSC 93.</title>
        <authorList>
            <person name="Lee L.-H."/>
            <person name="Ser H.-L."/>
            <person name="Law J.W.-F."/>
        </authorList>
    </citation>
    <scope>NUCLEOTIDE SEQUENCE [LARGE SCALE GENOMIC DNA]</scope>
    <source>
        <strain evidence="1 2">MUSC 93</strain>
    </source>
</reference>
<organism evidence="1 2">
    <name type="scientific">Streptomyces colonosanans</name>
    <dbReference type="NCBI Taxonomy" id="1428652"/>
    <lineage>
        <taxon>Bacteria</taxon>
        <taxon>Bacillati</taxon>
        <taxon>Actinomycetota</taxon>
        <taxon>Actinomycetes</taxon>
        <taxon>Kitasatosporales</taxon>
        <taxon>Streptomycetaceae</taxon>
        <taxon>Streptomyces</taxon>
    </lineage>
</organism>
<dbReference type="RefSeq" id="WP_071368251.1">
    <property type="nucleotide sequence ID" value="NZ_MLYP01000058.1"/>
</dbReference>
<keyword evidence="2" id="KW-1185">Reference proteome</keyword>
<name>A0A1S2P3X1_9ACTN</name>
<dbReference type="EMBL" id="MLYP01000058">
    <property type="protein sequence ID" value="OIJ88388.1"/>
    <property type="molecule type" value="Genomic_DNA"/>
</dbReference>
<dbReference type="Proteomes" id="UP000179935">
    <property type="component" value="Unassembled WGS sequence"/>
</dbReference>
<comment type="caution">
    <text evidence="1">The sequence shown here is derived from an EMBL/GenBank/DDBJ whole genome shotgun (WGS) entry which is preliminary data.</text>
</comment>